<evidence type="ECO:0000256" key="6">
    <source>
        <dbReference type="ARBA" id="ARBA00023242"/>
    </source>
</evidence>
<dbReference type="InterPro" id="IPR051059">
    <property type="entry name" value="VerF-like"/>
</dbReference>
<gene>
    <name evidence="10" type="ORF">B0J12DRAFT_696596</name>
</gene>
<name>A0ABQ8GNI2_9PEZI</name>
<dbReference type="Proteomes" id="UP000774617">
    <property type="component" value="Unassembled WGS sequence"/>
</dbReference>
<evidence type="ECO:0000256" key="2">
    <source>
        <dbReference type="ARBA" id="ARBA00022723"/>
    </source>
</evidence>
<evidence type="ECO:0000313" key="10">
    <source>
        <dbReference type="EMBL" id="KAH7058923.1"/>
    </source>
</evidence>
<comment type="caution">
    <text evidence="10">The sequence shown here is derived from an EMBL/GenBank/DDBJ whole genome shotgun (WGS) entry which is preliminary data.</text>
</comment>
<dbReference type="EMBL" id="JAGTJR010000006">
    <property type="protein sequence ID" value="KAH7058923.1"/>
    <property type="molecule type" value="Genomic_DNA"/>
</dbReference>
<dbReference type="PANTHER" id="PTHR40626">
    <property type="entry name" value="MIP31509P"/>
    <property type="match status" value="1"/>
</dbReference>
<dbReference type="PANTHER" id="PTHR40626:SF11">
    <property type="entry name" value="ZINC FINGER PROTEIN YPR022C"/>
    <property type="match status" value="1"/>
</dbReference>
<proteinExistence type="predicted"/>
<feature type="compositionally biased region" description="Low complexity" evidence="8">
    <location>
        <begin position="98"/>
        <end position="115"/>
    </location>
</feature>
<feature type="compositionally biased region" description="Low complexity" evidence="8">
    <location>
        <begin position="128"/>
        <end position="139"/>
    </location>
</feature>
<evidence type="ECO:0000256" key="7">
    <source>
        <dbReference type="PROSITE-ProRule" id="PRU00042"/>
    </source>
</evidence>
<keyword evidence="2" id="KW-0479">Metal-binding</keyword>
<dbReference type="SUPFAM" id="SSF57667">
    <property type="entry name" value="beta-beta-alpha zinc fingers"/>
    <property type="match status" value="1"/>
</dbReference>
<evidence type="ECO:0000256" key="5">
    <source>
        <dbReference type="ARBA" id="ARBA00022833"/>
    </source>
</evidence>
<dbReference type="InterPro" id="IPR013087">
    <property type="entry name" value="Znf_C2H2_type"/>
</dbReference>
<keyword evidence="5" id="KW-0862">Zinc</keyword>
<keyword evidence="6" id="KW-0539">Nucleus</keyword>
<dbReference type="PROSITE" id="PS50157">
    <property type="entry name" value="ZINC_FINGER_C2H2_2"/>
    <property type="match status" value="2"/>
</dbReference>
<organism evidence="10 11">
    <name type="scientific">Macrophomina phaseolina</name>
    <dbReference type="NCBI Taxonomy" id="35725"/>
    <lineage>
        <taxon>Eukaryota</taxon>
        <taxon>Fungi</taxon>
        <taxon>Dikarya</taxon>
        <taxon>Ascomycota</taxon>
        <taxon>Pezizomycotina</taxon>
        <taxon>Dothideomycetes</taxon>
        <taxon>Dothideomycetes incertae sedis</taxon>
        <taxon>Botryosphaeriales</taxon>
        <taxon>Botryosphaeriaceae</taxon>
        <taxon>Macrophomina</taxon>
    </lineage>
</organism>
<feature type="domain" description="C2H2-type" evidence="9">
    <location>
        <begin position="41"/>
        <end position="65"/>
    </location>
</feature>
<dbReference type="InterPro" id="IPR036236">
    <property type="entry name" value="Znf_C2H2_sf"/>
</dbReference>
<dbReference type="InterPro" id="IPR007219">
    <property type="entry name" value="XnlR_reg_dom"/>
</dbReference>
<feature type="region of interest" description="Disordered" evidence="8">
    <location>
        <begin position="59"/>
        <end position="143"/>
    </location>
</feature>
<keyword evidence="3" id="KW-0677">Repeat</keyword>
<accession>A0ABQ8GNI2</accession>
<dbReference type="PROSITE" id="PS00028">
    <property type="entry name" value="ZINC_FINGER_C2H2_1"/>
    <property type="match status" value="2"/>
</dbReference>
<evidence type="ECO:0000256" key="8">
    <source>
        <dbReference type="SAM" id="MobiDB-lite"/>
    </source>
</evidence>
<evidence type="ECO:0000256" key="4">
    <source>
        <dbReference type="ARBA" id="ARBA00022771"/>
    </source>
</evidence>
<evidence type="ECO:0000256" key="1">
    <source>
        <dbReference type="ARBA" id="ARBA00004123"/>
    </source>
</evidence>
<sequence>MSSLSPSTDDPAWYKCKHCSDQFKREDHLRRHELSHGFPRFLCDHDSCGMRFHRKDVLQRHKLVHQPNPLKRRRKPRRGPIPHGPIQQSSTTPPQEPLPSSASAISPVSAHAAAPQAVTPPQHHGPGPASSSASQSPPADLQMTGVFANTSDSFNLTTEWDYGLQEWPEYGMHLANPTALPSWQDYVMPSFDPTTSPLVPPSLALAHAPNASFPLTASIFHSPVLPMTQQDMRICVDKFRQRFLPRIPFLHYLTCEQECSTQNSALYYTMAMAGSLYLDEYRSKAARMHKLASETLQRQSQMVGSASALPASPLSEAQATACLRNFQAKILLIDFAVWYGNDETRRWAGREKHNVAQALIDFVQTTLPPLTYDDWHSWRLREEIKRTGFAFFVNSVMQSTFYGHDTPILANSIELTLPSPESIWEAATETEWQAQIDLLGLRQKSEIIFPTAAHAILSQDTVYSTDYELATIYGQLILLCVIMDSYNVATKLPTNYTTVDGWKARDMSTFRLREGIDGSLNLWTELWWASPECLWDSTMPAHPRIENIFLHQYITLRLHKNDNASRDRPDWTYKPIECATAMYTSISKLGFTEIATYASHVLSLSVYYIAVEMARTMVSWLNMLASPSYGPLTRRDAEIITRLRQAVRRHTAHQSATTPVLKQENLLGAAPVGQAKLLRDSSSLQELIKQIEVIWTLGLGGEQWKENEVNGIAVGPPESRALPNVDNPM</sequence>
<evidence type="ECO:0000313" key="11">
    <source>
        <dbReference type="Proteomes" id="UP000774617"/>
    </source>
</evidence>
<feature type="domain" description="C2H2-type" evidence="9">
    <location>
        <begin position="14"/>
        <end position="41"/>
    </location>
</feature>
<keyword evidence="4 7" id="KW-0863">Zinc-finger</keyword>
<protein>
    <recommendedName>
        <fullName evidence="9">C2H2-type domain-containing protein</fullName>
    </recommendedName>
</protein>
<dbReference type="Gene3D" id="3.30.160.60">
    <property type="entry name" value="Classic Zinc Finger"/>
    <property type="match status" value="1"/>
</dbReference>
<evidence type="ECO:0000256" key="3">
    <source>
        <dbReference type="ARBA" id="ARBA00022737"/>
    </source>
</evidence>
<reference evidence="10 11" key="1">
    <citation type="journal article" date="2021" name="Nat. Commun.">
        <title>Genetic determinants of endophytism in the Arabidopsis root mycobiome.</title>
        <authorList>
            <person name="Mesny F."/>
            <person name="Miyauchi S."/>
            <person name="Thiergart T."/>
            <person name="Pickel B."/>
            <person name="Atanasova L."/>
            <person name="Karlsson M."/>
            <person name="Huettel B."/>
            <person name="Barry K.W."/>
            <person name="Haridas S."/>
            <person name="Chen C."/>
            <person name="Bauer D."/>
            <person name="Andreopoulos W."/>
            <person name="Pangilinan J."/>
            <person name="LaButti K."/>
            <person name="Riley R."/>
            <person name="Lipzen A."/>
            <person name="Clum A."/>
            <person name="Drula E."/>
            <person name="Henrissat B."/>
            <person name="Kohler A."/>
            <person name="Grigoriev I.V."/>
            <person name="Martin F.M."/>
            <person name="Hacquard S."/>
        </authorList>
    </citation>
    <scope>NUCLEOTIDE SEQUENCE [LARGE SCALE GENOMIC DNA]</scope>
    <source>
        <strain evidence="10 11">MPI-SDFR-AT-0080</strain>
    </source>
</reference>
<feature type="compositionally biased region" description="Basic residues" evidence="8">
    <location>
        <begin position="60"/>
        <end position="80"/>
    </location>
</feature>
<evidence type="ECO:0000259" key="9">
    <source>
        <dbReference type="PROSITE" id="PS50157"/>
    </source>
</evidence>
<dbReference type="Pfam" id="PF04082">
    <property type="entry name" value="Fungal_trans"/>
    <property type="match status" value="1"/>
</dbReference>
<comment type="subcellular location">
    <subcellularLocation>
        <location evidence="1">Nucleus</location>
    </subcellularLocation>
</comment>
<dbReference type="SMART" id="SM00355">
    <property type="entry name" value="ZnF_C2H2"/>
    <property type="match status" value="2"/>
</dbReference>
<keyword evidence="11" id="KW-1185">Reference proteome</keyword>